<name>A0ABT5V9W3_9BACI</name>
<dbReference type="RefSeq" id="WP_275116869.1">
    <property type="nucleotide sequence ID" value="NZ_JAOTPO010000001.1"/>
</dbReference>
<protein>
    <submittedName>
        <fullName evidence="2">Stage III sporulation protein AF</fullName>
    </submittedName>
</protein>
<keyword evidence="1" id="KW-0472">Membrane</keyword>
<evidence type="ECO:0000313" key="2">
    <source>
        <dbReference type="EMBL" id="MDE5412252.1"/>
    </source>
</evidence>
<proteinExistence type="predicted"/>
<keyword evidence="1" id="KW-0812">Transmembrane</keyword>
<accession>A0ABT5V9W3</accession>
<dbReference type="NCBIfam" id="TIGR02896">
    <property type="entry name" value="spore_III_AF"/>
    <property type="match status" value="1"/>
</dbReference>
<gene>
    <name evidence="2" type="primary">spoIIIAF</name>
    <name evidence="2" type="ORF">N7Z68_02475</name>
</gene>
<evidence type="ECO:0000313" key="3">
    <source>
        <dbReference type="Proteomes" id="UP001148125"/>
    </source>
</evidence>
<comment type="caution">
    <text evidence="2">The sequence shown here is derived from an EMBL/GenBank/DDBJ whole genome shotgun (WGS) entry which is preliminary data.</text>
</comment>
<feature type="transmembrane region" description="Helical" evidence="1">
    <location>
        <begin position="6"/>
        <end position="25"/>
    </location>
</feature>
<feature type="transmembrane region" description="Helical" evidence="1">
    <location>
        <begin position="37"/>
        <end position="55"/>
    </location>
</feature>
<dbReference type="InterPro" id="IPR014245">
    <property type="entry name" value="Spore_III_AF"/>
</dbReference>
<evidence type="ECO:0000256" key="1">
    <source>
        <dbReference type="SAM" id="Phobius"/>
    </source>
</evidence>
<keyword evidence="1" id="KW-1133">Transmembrane helix</keyword>
<dbReference type="Proteomes" id="UP001148125">
    <property type="component" value="Unassembled WGS sequence"/>
</dbReference>
<dbReference type="Pfam" id="PF09581">
    <property type="entry name" value="Spore_III_AF"/>
    <property type="match status" value="1"/>
</dbReference>
<dbReference type="EMBL" id="JAOTPO010000001">
    <property type="protein sequence ID" value="MDE5412252.1"/>
    <property type="molecule type" value="Genomic_DNA"/>
</dbReference>
<keyword evidence="3" id="KW-1185">Reference proteome</keyword>
<organism evidence="2 3">
    <name type="scientific">Alkalihalobacterium chitinilyticum</name>
    <dbReference type="NCBI Taxonomy" id="2980103"/>
    <lineage>
        <taxon>Bacteria</taxon>
        <taxon>Bacillati</taxon>
        <taxon>Bacillota</taxon>
        <taxon>Bacilli</taxon>
        <taxon>Bacillales</taxon>
        <taxon>Bacillaceae</taxon>
        <taxon>Alkalihalobacterium</taxon>
    </lineage>
</organism>
<sequence>MSFLTDWLTNIIIFILLATILELLLPNSSMQRYVKMVVGLLLLVIILNPLLSIFSKDINDILPNFSNNEHISEKSLENSIEKKKIEIERGQRAYISEQMAVPMKRQVEEELVAKFDVEVDSVQITLDEFAFDTTDEDAIVKVTVHLKRVAEEENEGELVQAVSVVNIDTRKELPSEEETALDTVPIQTFLADEWQIPKDKISLAWEGGEQ</sequence>
<reference evidence="2" key="1">
    <citation type="submission" date="2024-05" db="EMBL/GenBank/DDBJ databases">
        <title>Alkalihalobacillus sp. strain MEB203 novel alkaliphilic bacterium from Lonar Lake, India.</title>
        <authorList>
            <person name="Joshi A."/>
            <person name="Thite S."/>
            <person name="Mengade P."/>
        </authorList>
    </citation>
    <scope>NUCLEOTIDE SEQUENCE</scope>
    <source>
        <strain evidence="2">MEB 203</strain>
    </source>
</reference>